<dbReference type="STRING" id="1257118.L8GQK3"/>
<accession>L8GQK3</accession>
<evidence type="ECO:0000313" key="9">
    <source>
        <dbReference type="Proteomes" id="UP000011083"/>
    </source>
</evidence>
<feature type="transmembrane region" description="Helical" evidence="7">
    <location>
        <begin position="158"/>
        <end position="180"/>
    </location>
</feature>
<evidence type="ECO:0000256" key="1">
    <source>
        <dbReference type="ARBA" id="ARBA00004141"/>
    </source>
</evidence>
<keyword evidence="4 7" id="KW-1133">Transmembrane helix</keyword>
<dbReference type="InterPro" id="IPR001171">
    <property type="entry name" value="ERG24_DHCR-like"/>
</dbReference>
<keyword evidence="9" id="KW-1185">Reference proteome</keyword>
<evidence type="ECO:0000313" key="8">
    <source>
        <dbReference type="EMBL" id="ELR15270.1"/>
    </source>
</evidence>
<keyword evidence="5 7" id="KW-0472">Membrane</keyword>
<dbReference type="PANTHER" id="PTHR21257:SF52">
    <property type="entry name" value="DELTA(14)-STEROL REDUCTASE TM7SF2"/>
    <property type="match status" value="1"/>
</dbReference>
<name>L8GQK3_ACACF</name>
<feature type="transmembrane region" description="Helical" evidence="7">
    <location>
        <begin position="29"/>
        <end position="46"/>
    </location>
</feature>
<feature type="transmembrane region" description="Helical" evidence="7">
    <location>
        <begin position="186"/>
        <end position="206"/>
    </location>
</feature>
<dbReference type="RefSeq" id="XP_004337283.1">
    <property type="nucleotide sequence ID" value="XM_004337235.1"/>
</dbReference>
<dbReference type="Proteomes" id="UP000011083">
    <property type="component" value="Unassembled WGS sequence"/>
</dbReference>
<dbReference type="KEGG" id="acan:ACA1_220070"/>
<feature type="transmembrane region" description="Helical" evidence="7">
    <location>
        <begin position="58"/>
        <end position="79"/>
    </location>
</feature>
<organism evidence="8 9">
    <name type="scientific">Acanthamoeba castellanii (strain ATCC 30010 / Neff)</name>
    <dbReference type="NCBI Taxonomy" id="1257118"/>
    <lineage>
        <taxon>Eukaryota</taxon>
        <taxon>Amoebozoa</taxon>
        <taxon>Discosea</taxon>
        <taxon>Longamoebia</taxon>
        <taxon>Centramoebida</taxon>
        <taxon>Acanthamoebidae</taxon>
        <taxon>Acanthamoeba</taxon>
    </lineage>
</organism>
<protein>
    <submittedName>
        <fullName evidence="8">Ergosterol biosynthesis erg4/erg24 family protein</fullName>
    </submittedName>
</protein>
<dbReference type="VEuPathDB" id="AmoebaDB:ACA1_220070"/>
<evidence type="ECO:0000256" key="3">
    <source>
        <dbReference type="ARBA" id="ARBA00022692"/>
    </source>
</evidence>
<feature type="transmembrane region" description="Helical" evidence="7">
    <location>
        <begin position="226"/>
        <end position="245"/>
    </location>
</feature>
<dbReference type="AlphaFoldDB" id="L8GQK3"/>
<dbReference type="GO" id="GO:0050613">
    <property type="term" value="F:Delta14-sterol reductase activity"/>
    <property type="evidence" value="ECO:0007669"/>
    <property type="project" value="TreeGrafter"/>
</dbReference>
<sequence length="392" mass="43603">MQEGSVVPATVVTGYACDRQGKVLVYRLNGLRVLFVVVLAFVGLSYANVIDGEYLANNIWPCFHAGNIYGLLCSFIFYIKGKRLPPDQRDVGRRAITVDQVKHKKEEEEDKATKKSSGTKAPSTPSPSSSGGVGSFLMDFYAGLEFNPRLGLFDHKMFLYLVGAVVLECVLVSAAITQYHALGGRLSLGLTTYLLLFSFFVAEYMYHEHVHLYTYDLFAERVGFKLIWGCLCFYPFFYGIGVWPLLARGPDQQDTTAPHAALAALCFFGGWALSRGANNQKYAFKTGPPNAPFLGIAPRVVPGSRILCSGWWGLARHINYLGEILMAIGLALPGGGAGAGWSALLPWLYPLYYVALLFPREREDSRVCELKYGQAWRDYCRAVPYRIIPYLY</sequence>
<dbReference type="GO" id="GO:0016126">
    <property type="term" value="P:sterol biosynthetic process"/>
    <property type="evidence" value="ECO:0007669"/>
    <property type="project" value="InterPro"/>
</dbReference>
<evidence type="ECO:0000256" key="5">
    <source>
        <dbReference type="ARBA" id="ARBA00023136"/>
    </source>
</evidence>
<evidence type="ECO:0000256" key="4">
    <source>
        <dbReference type="ARBA" id="ARBA00022989"/>
    </source>
</evidence>
<comment type="similarity">
    <text evidence="2">Belongs to the ERG4/ERG24 family.</text>
</comment>
<evidence type="ECO:0000256" key="2">
    <source>
        <dbReference type="ARBA" id="ARBA00005402"/>
    </source>
</evidence>
<dbReference type="GeneID" id="14915872"/>
<feature type="transmembrane region" description="Helical" evidence="7">
    <location>
        <begin position="257"/>
        <end position="274"/>
    </location>
</feature>
<feature type="region of interest" description="Disordered" evidence="6">
    <location>
        <begin position="101"/>
        <end position="131"/>
    </location>
</feature>
<dbReference type="GO" id="GO:0005789">
    <property type="term" value="C:endoplasmic reticulum membrane"/>
    <property type="evidence" value="ECO:0007669"/>
    <property type="project" value="TreeGrafter"/>
</dbReference>
<dbReference type="OMA" id="MQFLMIP"/>
<gene>
    <name evidence="8" type="ORF">ACA1_220070</name>
</gene>
<comment type="subcellular location">
    <subcellularLocation>
        <location evidence="1">Membrane</location>
        <topology evidence="1">Multi-pass membrane protein</topology>
    </subcellularLocation>
</comment>
<keyword evidence="3 7" id="KW-0812">Transmembrane</keyword>
<dbReference type="OrthoDB" id="5326588at2759"/>
<feature type="compositionally biased region" description="Low complexity" evidence="6">
    <location>
        <begin position="115"/>
        <end position="130"/>
    </location>
</feature>
<evidence type="ECO:0000256" key="6">
    <source>
        <dbReference type="SAM" id="MobiDB-lite"/>
    </source>
</evidence>
<proteinExistence type="inferred from homology"/>
<dbReference type="PANTHER" id="PTHR21257">
    <property type="entry name" value="DELTA(14)-STEROL REDUCTASE"/>
    <property type="match status" value="1"/>
</dbReference>
<dbReference type="EMBL" id="KB008036">
    <property type="protein sequence ID" value="ELR15270.1"/>
    <property type="molecule type" value="Genomic_DNA"/>
</dbReference>
<dbReference type="Gene3D" id="1.20.120.1630">
    <property type="match status" value="1"/>
</dbReference>
<feature type="transmembrane region" description="Helical" evidence="7">
    <location>
        <begin position="324"/>
        <end position="349"/>
    </location>
</feature>
<reference evidence="8 9" key="1">
    <citation type="journal article" date="2013" name="Genome Biol.">
        <title>Genome of Acanthamoeba castellanii highlights extensive lateral gene transfer and early evolution of tyrosine kinase signaling.</title>
        <authorList>
            <person name="Clarke M."/>
            <person name="Lohan A.J."/>
            <person name="Liu B."/>
            <person name="Lagkouvardos I."/>
            <person name="Roy S."/>
            <person name="Zafar N."/>
            <person name="Bertelli C."/>
            <person name="Schilde C."/>
            <person name="Kianianmomeni A."/>
            <person name="Burglin T.R."/>
            <person name="Frech C."/>
            <person name="Turcotte B."/>
            <person name="Kopec K.O."/>
            <person name="Synnott J.M."/>
            <person name="Choo C."/>
            <person name="Paponov I."/>
            <person name="Finkler A."/>
            <person name="Soon Heng Tan C."/>
            <person name="Hutchins A.P."/>
            <person name="Weinmeier T."/>
            <person name="Rattei T."/>
            <person name="Chu J.S."/>
            <person name="Gimenez G."/>
            <person name="Irimia M."/>
            <person name="Rigden D.J."/>
            <person name="Fitzpatrick D.A."/>
            <person name="Lorenzo-Morales J."/>
            <person name="Bateman A."/>
            <person name="Chiu C.H."/>
            <person name="Tang P."/>
            <person name="Hegemann P."/>
            <person name="Fromm H."/>
            <person name="Raoult D."/>
            <person name="Greub G."/>
            <person name="Miranda-Saavedra D."/>
            <person name="Chen N."/>
            <person name="Nash P."/>
            <person name="Ginger M.L."/>
            <person name="Horn M."/>
            <person name="Schaap P."/>
            <person name="Caler L."/>
            <person name="Loftus B."/>
        </authorList>
    </citation>
    <scope>NUCLEOTIDE SEQUENCE [LARGE SCALE GENOMIC DNA]</scope>
    <source>
        <strain evidence="8 9">Neff</strain>
    </source>
</reference>
<dbReference type="Pfam" id="PF01222">
    <property type="entry name" value="ERG4_ERG24"/>
    <property type="match status" value="1"/>
</dbReference>
<evidence type="ECO:0000256" key="7">
    <source>
        <dbReference type="SAM" id="Phobius"/>
    </source>
</evidence>